<dbReference type="RefSeq" id="WP_181612465.1">
    <property type="nucleotide sequence ID" value="NZ_BAABAM010000005.1"/>
</dbReference>
<name>A0A7W0HS44_9ACTN</name>
<keyword evidence="3" id="KW-1185">Reference proteome</keyword>
<comment type="caution">
    <text evidence="2">The sequence shown here is derived from an EMBL/GenBank/DDBJ whole genome shotgun (WGS) entry which is preliminary data.</text>
</comment>
<evidence type="ECO:0000259" key="1">
    <source>
        <dbReference type="Pfam" id="PF01636"/>
    </source>
</evidence>
<dbReference type="EMBL" id="JACDUR010000005">
    <property type="protein sequence ID" value="MBA2893678.1"/>
    <property type="molecule type" value="Genomic_DNA"/>
</dbReference>
<sequence>MDLFTPFVPGIVATTRLRGGSKKGVYRLTLDSGATLIAYRWDPEEDYWPTADAPGDGPFAHASALDLFLAAHDRLTALGVRCPRLLDVFPDAGLALVEDLQGGTLEALMEADPAGAEPVLARLRESLVKLHADRRPEPGKLTQPTALSCPEIVLGRALGDLSEAASRDPRMRAAHDSLRARLHTLTAAVAPRAGHRLIHGELGPDHVLLDSEGEPALIDIEGLMYFDVEWEHVFLRLRFGDRYGALEVEGLDVERMELYTLAMRLSLVAGPLRLLDGDFPDREVMKGIAEHNLREALRWA</sequence>
<organism evidence="2 3">
    <name type="scientific">Nonomuraea soli</name>
    <dbReference type="NCBI Taxonomy" id="1032476"/>
    <lineage>
        <taxon>Bacteria</taxon>
        <taxon>Bacillati</taxon>
        <taxon>Actinomycetota</taxon>
        <taxon>Actinomycetes</taxon>
        <taxon>Streptosporangiales</taxon>
        <taxon>Streptosporangiaceae</taxon>
        <taxon>Nonomuraea</taxon>
    </lineage>
</organism>
<accession>A0A7W0HS44</accession>
<dbReference type="Pfam" id="PF01636">
    <property type="entry name" value="APH"/>
    <property type="match status" value="1"/>
</dbReference>
<dbReference type="SUPFAM" id="SSF56112">
    <property type="entry name" value="Protein kinase-like (PK-like)"/>
    <property type="match status" value="1"/>
</dbReference>
<evidence type="ECO:0000313" key="3">
    <source>
        <dbReference type="Proteomes" id="UP000530928"/>
    </source>
</evidence>
<dbReference type="Gene3D" id="3.90.1200.10">
    <property type="match status" value="1"/>
</dbReference>
<dbReference type="Proteomes" id="UP000530928">
    <property type="component" value="Unassembled WGS sequence"/>
</dbReference>
<feature type="domain" description="Aminoglycoside phosphotransferase" evidence="1">
    <location>
        <begin position="60"/>
        <end position="248"/>
    </location>
</feature>
<dbReference type="InterPro" id="IPR011009">
    <property type="entry name" value="Kinase-like_dom_sf"/>
</dbReference>
<dbReference type="AlphaFoldDB" id="A0A7W0HS44"/>
<gene>
    <name evidence="2" type="ORF">HNR30_005039</name>
</gene>
<dbReference type="InterPro" id="IPR002575">
    <property type="entry name" value="Aminoglycoside_PTrfase"/>
</dbReference>
<proteinExistence type="predicted"/>
<evidence type="ECO:0000313" key="2">
    <source>
        <dbReference type="EMBL" id="MBA2893678.1"/>
    </source>
</evidence>
<reference evidence="2 3" key="1">
    <citation type="submission" date="2020-07" db="EMBL/GenBank/DDBJ databases">
        <title>Genomic Encyclopedia of Type Strains, Phase IV (KMG-IV): sequencing the most valuable type-strain genomes for metagenomic binning, comparative biology and taxonomic classification.</title>
        <authorList>
            <person name="Goeker M."/>
        </authorList>
    </citation>
    <scope>NUCLEOTIDE SEQUENCE [LARGE SCALE GENOMIC DNA]</scope>
    <source>
        <strain evidence="2 3">DSM 45533</strain>
    </source>
</reference>
<protein>
    <recommendedName>
        <fullName evidence="1">Aminoglycoside phosphotransferase domain-containing protein</fullName>
    </recommendedName>
</protein>